<keyword evidence="5" id="KW-0539">Nucleus</keyword>
<keyword evidence="4" id="KW-0862">Zinc</keyword>
<dbReference type="PANTHER" id="PTHR46481:SF10">
    <property type="entry name" value="ZINC FINGER BED DOMAIN-CONTAINING PROTEIN 39"/>
    <property type="match status" value="1"/>
</dbReference>
<comment type="subcellular location">
    <subcellularLocation>
        <location evidence="1">Nucleus</location>
    </subcellularLocation>
</comment>
<accession>A0A4U5MTZ3</accession>
<organism evidence="7 8">
    <name type="scientific">Steinernema carpocapsae</name>
    <name type="common">Entomopathogenic nematode</name>
    <dbReference type="NCBI Taxonomy" id="34508"/>
    <lineage>
        <taxon>Eukaryota</taxon>
        <taxon>Metazoa</taxon>
        <taxon>Ecdysozoa</taxon>
        <taxon>Nematoda</taxon>
        <taxon>Chromadorea</taxon>
        <taxon>Rhabditida</taxon>
        <taxon>Tylenchina</taxon>
        <taxon>Panagrolaimomorpha</taxon>
        <taxon>Strongyloidoidea</taxon>
        <taxon>Steinernematidae</taxon>
        <taxon>Steinernema</taxon>
    </lineage>
</organism>
<sequence>MSAVQKAKNRRTQCPCPFKGFQNFVETLNLSMNIGQLWSETIFWKTWSRAADIQSTLLDPSFKLHFMEFQYHKSSRDVLIKLAEDLAVADASSSKVNRGEPDNLEEETLEEVSLDGLSFFDYFKSSELPDISPIAQTSHVDVRIKIAVEIEEYLKLPCESRKSNPLEYWNRPCKSAKLPILRRLATKFLSAPATSAESERLFSAAALTLTDLQALAFIKAEVFTKPTETFTEATNSTVFLVQLTDSTQIYVENLEIIHRQTVDRTFQCFGQSPTTGNEPFCKVYECSESATHFCAYPHLETIALRTSARELDITAWSARVQTIYREPTQVHRHPNCSAQLKCEKTGIKVVQNENKLCIPLQLQLTFYIYISRIKSTISFQADKSECTTFRNGHVLFSYDKTTMFTVDCNGATLNDDQNRPQGKITMNVTPQLQCVPVETFYKPSTVPEAPKTFLSSTSNLVKVRPIATSPSVSLNKANSSLRNDFDGETKKCHLDPEQIKCHPADDKMGYDATGNSLLQKALIDNKLPQIIEGNKVSKNGRPTLETQATVSLQLIVQKLVVECRVDHATCAAVFQKLEGAYGVPSGAKIFYSCKSNFSLTSAFVECPSGSFNIMCTNPDKERTNTIYLASQDVDEVCTIRCPAHVSTAHLQGHLAHLNENAGGMSAWIKKR</sequence>
<reference evidence="7 8" key="1">
    <citation type="journal article" date="2015" name="Genome Biol.">
        <title>Comparative genomics of Steinernema reveals deeply conserved gene regulatory networks.</title>
        <authorList>
            <person name="Dillman A.R."/>
            <person name="Macchietto M."/>
            <person name="Porter C.F."/>
            <person name="Rogers A."/>
            <person name="Williams B."/>
            <person name="Antoshechkin I."/>
            <person name="Lee M.M."/>
            <person name="Goodwin Z."/>
            <person name="Lu X."/>
            <person name="Lewis E.E."/>
            <person name="Goodrich-Blair H."/>
            <person name="Stock S.P."/>
            <person name="Adams B.J."/>
            <person name="Sternberg P.W."/>
            <person name="Mortazavi A."/>
        </authorList>
    </citation>
    <scope>NUCLEOTIDE SEQUENCE [LARGE SCALE GENOMIC DNA]</scope>
    <source>
        <strain evidence="7 8">ALL</strain>
    </source>
</reference>
<dbReference type="SUPFAM" id="SSF53098">
    <property type="entry name" value="Ribonuclease H-like"/>
    <property type="match status" value="1"/>
</dbReference>
<dbReference type="InterPro" id="IPR012337">
    <property type="entry name" value="RNaseH-like_sf"/>
</dbReference>
<evidence type="ECO:0000313" key="7">
    <source>
        <dbReference type="EMBL" id="TKR73251.1"/>
    </source>
</evidence>
<evidence type="ECO:0000256" key="5">
    <source>
        <dbReference type="ARBA" id="ARBA00023242"/>
    </source>
</evidence>
<evidence type="ECO:0000256" key="4">
    <source>
        <dbReference type="ARBA" id="ARBA00022833"/>
    </source>
</evidence>
<protein>
    <recommendedName>
        <fullName evidence="6">HAT C-terminal dimerisation domain-containing protein</fullName>
    </recommendedName>
</protein>
<dbReference type="Proteomes" id="UP000298663">
    <property type="component" value="Unassembled WGS sequence"/>
</dbReference>
<evidence type="ECO:0000313" key="8">
    <source>
        <dbReference type="Proteomes" id="UP000298663"/>
    </source>
</evidence>
<keyword evidence="2" id="KW-0479">Metal-binding</keyword>
<evidence type="ECO:0000256" key="1">
    <source>
        <dbReference type="ARBA" id="ARBA00004123"/>
    </source>
</evidence>
<reference evidence="7 8" key="2">
    <citation type="journal article" date="2019" name="G3 (Bethesda)">
        <title>Hybrid Assembly of the Genome of the Entomopathogenic Nematode Steinernema carpocapsae Identifies the X-Chromosome.</title>
        <authorList>
            <person name="Serra L."/>
            <person name="Macchietto M."/>
            <person name="Macias-Munoz A."/>
            <person name="McGill C.J."/>
            <person name="Rodriguez I.M."/>
            <person name="Rodriguez B."/>
            <person name="Murad R."/>
            <person name="Mortazavi A."/>
        </authorList>
    </citation>
    <scope>NUCLEOTIDE SEQUENCE [LARGE SCALE GENOMIC DNA]</scope>
    <source>
        <strain evidence="7 8">ALL</strain>
    </source>
</reference>
<keyword evidence="3" id="KW-0863">Zinc-finger</keyword>
<dbReference type="EMBL" id="AZBU02000006">
    <property type="protein sequence ID" value="TKR73251.1"/>
    <property type="molecule type" value="Genomic_DNA"/>
</dbReference>
<dbReference type="GO" id="GO:0005634">
    <property type="term" value="C:nucleus"/>
    <property type="evidence" value="ECO:0007669"/>
    <property type="project" value="UniProtKB-SubCell"/>
</dbReference>
<dbReference type="PANTHER" id="PTHR46481">
    <property type="entry name" value="ZINC FINGER BED DOMAIN-CONTAINING PROTEIN 4"/>
    <property type="match status" value="1"/>
</dbReference>
<evidence type="ECO:0000256" key="3">
    <source>
        <dbReference type="ARBA" id="ARBA00022771"/>
    </source>
</evidence>
<dbReference type="Pfam" id="PF05699">
    <property type="entry name" value="Dimer_Tnp_hAT"/>
    <property type="match status" value="1"/>
</dbReference>
<keyword evidence="8" id="KW-1185">Reference proteome</keyword>
<dbReference type="InterPro" id="IPR052035">
    <property type="entry name" value="ZnF_BED_domain_contain"/>
</dbReference>
<dbReference type="GO" id="GO:0046983">
    <property type="term" value="F:protein dimerization activity"/>
    <property type="evidence" value="ECO:0007669"/>
    <property type="project" value="InterPro"/>
</dbReference>
<dbReference type="Gene3D" id="2.60.40.3770">
    <property type="match status" value="1"/>
</dbReference>
<name>A0A4U5MTZ3_STECR</name>
<dbReference type="AlphaFoldDB" id="A0A4U5MTZ3"/>
<comment type="caution">
    <text evidence="7">The sequence shown here is derived from an EMBL/GenBank/DDBJ whole genome shotgun (WGS) entry which is preliminary data.</text>
</comment>
<dbReference type="OrthoDB" id="5865631at2759"/>
<dbReference type="InterPro" id="IPR008906">
    <property type="entry name" value="HATC_C_dom"/>
</dbReference>
<dbReference type="GO" id="GO:0008270">
    <property type="term" value="F:zinc ion binding"/>
    <property type="evidence" value="ECO:0007669"/>
    <property type="project" value="UniProtKB-KW"/>
</dbReference>
<evidence type="ECO:0000259" key="6">
    <source>
        <dbReference type="Pfam" id="PF05699"/>
    </source>
</evidence>
<proteinExistence type="predicted"/>
<gene>
    <name evidence="7" type="ORF">L596_020585</name>
</gene>
<feature type="domain" description="HAT C-terminal dimerisation" evidence="6">
    <location>
        <begin position="149"/>
        <end position="210"/>
    </location>
</feature>
<evidence type="ECO:0000256" key="2">
    <source>
        <dbReference type="ARBA" id="ARBA00022723"/>
    </source>
</evidence>